<feature type="non-terminal residue" evidence="1">
    <location>
        <position position="1"/>
    </location>
</feature>
<organism evidence="1 2">
    <name type="scientific">Racocetra persica</name>
    <dbReference type="NCBI Taxonomy" id="160502"/>
    <lineage>
        <taxon>Eukaryota</taxon>
        <taxon>Fungi</taxon>
        <taxon>Fungi incertae sedis</taxon>
        <taxon>Mucoromycota</taxon>
        <taxon>Glomeromycotina</taxon>
        <taxon>Glomeromycetes</taxon>
        <taxon>Diversisporales</taxon>
        <taxon>Gigasporaceae</taxon>
        <taxon>Racocetra</taxon>
    </lineage>
</organism>
<reference evidence="1" key="1">
    <citation type="submission" date="2021-06" db="EMBL/GenBank/DDBJ databases">
        <authorList>
            <person name="Kallberg Y."/>
            <person name="Tangrot J."/>
            <person name="Rosling A."/>
        </authorList>
    </citation>
    <scope>NUCLEOTIDE SEQUENCE</scope>
    <source>
        <strain evidence="1">MA461A</strain>
    </source>
</reference>
<dbReference type="Proteomes" id="UP000789920">
    <property type="component" value="Unassembled WGS sequence"/>
</dbReference>
<protein>
    <submittedName>
        <fullName evidence="1">36259_t:CDS:1</fullName>
    </submittedName>
</protein>
<proteinExistence type="predicted"/>
<evidence type="ECO:0000313" key="2">
    <source>
        <dbReference type="Proteomes" id="UP000789920"/>
    </source>
</evidence>
<keyword evidence="2" id="KW-1185">Reference proteome</keyword>
<gene>
    <name evidence="1" type="ORF">RPERSI_LOCUS9995</name>
</gene>
<comment type="caution">
    <text evidence="1">The sequence shown here is derived from an EMBL/GenBank/DDBJ whole genome shotgun (WGS) entry which is preliminary data.</text>
</comment>
<name>A0ACA9PBC5_9GLOM</name>
<evidence type="ECO:0000313" key="1">
    <source>
        <dbReference type="EMBL" id="CAG8700376.1"/>
    </source>
</evidence>
<accession>A0ACA9PBC5</accession>
<sequence length="128" mass="14625">ACQQYRVRRANKVRKIKTTIVNILGKIAIDDIPRQKASKKEKMLTLVIYICHIITEVFRDRYSKLNQEFAIAVIDMIFNPTITTTSLTGDSNAENNTKQHLEVCKDHSDNISDISHSCTPSSTHYDNE</sequence>
<dbReference type="EMBL" id="CAJVQC010019325">
    <property type="protein sequence ID" value="CAG8700376.1"/>
    <property type="molecule type" value="Genomic_DNA"/>
</dbReference>